<evidence type="ECO:0000313" key="3">
    <source>
        <dbReference type="Proteomes" id="UP000233837"/>
    </source>
</evidence>
<accession>A0A2I0WP17</accession>
<protein>
    <submittedName>
        <fullName evidence="2">Uncharacterized protein</fullName>
    </submittedName>
</protein>
<evidence type="ECO:0000256" key="1">
    <source>
        <dbReference type="SAM" id="MobiDB-lite"/>
    </source>
</evidence>
<evidence type="ECO:0000313" key="2">
    <source>
        <dbReference type="EMBL" id="PKU77403.1"/>
    </source>
</evidence>
<reference evidence="2 3" key="2">
    <citation type="journal article" date="2017" name="Nature">
        <title>The Apostasia genome and the evolution of orchids.</title>
        <authorList>
            <person name="Zhang G.Q."/>
            <person name="Liu K.W."/>
            <person name="Li Z."/>
            <person name="Lohaus R."/>
            <person name="Hsiao Y.Y."/>
            <person name="Niu S.C."/>
            <person name="Wang J.Y."/>
            <person name="Lin Y.C."/>
            <person name="Xu Q."/>
            <person name="Chen L.J."/>
            <person name="Yoshida K."/>
            <person name="Fujiwara S."/>
            <person name="Wang Z.W."/>
            <person name="Zhang Y.Q."/>
            <person name="Mitsuda N."/>
            <person name="Wang M."/>
            <person name="Liu G.H."/>
            <person name="Pecoraro L."/>
            <person name="Huang H.X."/>
            <person name="Xiao X.J."/>
            <person name="Lin M."/>
            <person name="Wu X.Y."/>
            <person name="Wu W.L."/>
            <person name="Chen Y.Y."/>
            <person name="Chang S.B."/>
            <person name="Sakamoto S."/>
            <person name="Ohme-Takagi M."/>
            <person name="Yagi M."/>
            <person name="Zeng S.J."/>
            <person name="Shen C.Y."/>
            <person name="Yeh C.M."/>
            <person name="Luo Y.B."/>
            <person name="Tsai W.C."/>
            <person name="Van de Peer Y."/>
            <person name="Liu Z.J."/>
        </authorList>
    </citation>
    <scope>NUCLEOTIDE SEQUENCE [LARGE SCALE GENOMIC DNA]</scope>
    <source>
        <tissue evidence="2">The whole plant</tissue>
    </source>
</reference>
<feature type="compositionally biased region" description="Acidic residues" evidence="1">
    <location>
        <begin position="164"/>
        <end position="174"/>
    </location>
</feature>
<proteinExistence type="predicted"/>
<feature type="region of interest" description="Disordered" evidence="1">
    <location>
        <begin position="87"/>
        <end position="115"/>
    </location>
</feature>
<gene>
    <name evidence="2" type="ORF">MA16_Dca026555</name>
</gene>
<dbReference type="AlphaFoldDB" id="A0A2I0WP17"/>
<organism evidence="2 3">
    <name type="scientific">Dendrobium catenatum</name>
    <dbReference type="NCBI Taxonomy" id="906689"/>
    <lineage>
        <taxon>Eukaryota</taxon>
        <taxon>Viridiplantae</taxon>
        <taxon>Streptophyta</taxon>
        <taxon>Embryophyta</taxon>
        <taxon>Tracheophyta</taxon>
        <taxon>Spermatophyta</taxon>
        <taxon>Magnoliopsida</taxon>
        <taxon>Liliopsida</taxon>
        <taxon>Asparagales</taxon>
        <taxon>Orchidaceae</taxon>
        <taxon>Epidendroideae</taxon>
        <taxon>Malaxideae</taxon>
        <taxon>Dendrobiinae</taxon>
        <taxon>Dendrobium</taxon>
    </lineage>
</organism>
<name>A0A2I0WP17_9ASPA</name>
<sequence length="181" mass="19292">MLKFLARMGAMGYGRMSGVKHVYKVLEGGVHGGIVMGSGSSGGANLHGIIGTAACSVVPRVLDEVVVCAISIKSKMEVSTLINDIETKSGPSSSKPSPWGNPPLVSAISNKEENNDNMVVQDNIVTIPKDIPNIKEEANDGNHSLSGDVIYKQYTLNVSNGEKLEEEGDEEYKEEGEFVPN</sequence>
<feature type="compositionally biased region" description="Low complexity" evidence="1">
    <location>
        <begin position="88"/>
        <end position="98"/>
    </location>
</feature>
<dbReference type="Proteomes" id="UP000233837">
    <property type="component" value="Unassembled WGS sequence"/>
</dbReference>
<keyword evidence="3" id="KW-1185">Reference proteome</keyword>
<dbReference type="EMBL" id="KZ502511">
    <property type="protein sequence ID" value="PKU77403.1"/>
    <property type="molecule type" value="Genomic_DNA"/>
</dbReference>
<reference evidence="2 3" key="1">
    <citation type="journal article" date="2016" name="Sci. Rep.">
        <title>The Dendrobium catenatum Lindl. genome sequence provides insights into polysaccharide synthase, floral development and adaptive evolution.</title>
        <authorList>
            <person name="Zhang G.Q."/>
            <person name="Xu Q."/>
            <person name="Bian C."/>
            <person name="Tsai W.C."/>
            <person name="Yeh C.M."/>
            <person name="Liu K.W."/>
            <person name="Yoshida K."/>
            <person name="Zhang L.S."/>
            <person name="Chang S.B."/>
            <person name="Chen F."/>
            <person name="Shi Y."/>
            <person name="Su Y.Y."/>
            <person name="Zhang Y.Q."/>
            <person name="Chen L.J."/>
            <person name="Yin Y."/>
            <person name="Lin M."/>
            <person name="Huang H."/>
            <person name="Deng H."/>
            <person name="Wang Z.W."/>
            <person name="Zhu S.L."/>
            <person name="Zhao X."/>
            <person name="Deng C."/>
            <person name="Niu S.C."/>
            <person name="Huang J."/>
            <person name="Wang M."/>
            <person name="Liu G.H."/>
            <person name="Yang H.J."/>
            <person name="Xiao X.J."/>
            <person name="Hsiao Y.Y."/>
            <person name="Wu W.L."/>
            <person name="Chen Y.Y."/>
            <person name="Mitsuda N."/>
            <person name="Ohme-Takagi M."/>
            <person name="Luo Y.B."/>
            <person name="Van de Peer Y."/>
            <person name="Liu Z.J."/>
        </authorList>
    </citation>
    <scope>NUCLEOTIDE SEQUENCE [LARGE SCALE GENOMIC DNA]</scope>
    <source>
        <tissue evidence="2">The whole plant</tissue>
    </source>
</reference>
<feature type="region of interest" description="Disordered" evidence="1">
    <location>
        <begin position="160"/>
        <end position="181"/>
    </location>
</feature>